<reference evidence="1 2" key="2">
    <citation type="submission" date="2020-03" db="EMBL/GenBank/DDBJ databases">
        <authorList>
            <person name="Ichikawa N."/>
            <person name="Kimura A."/>
            <person name="Kitahashi Y."/>
            <person name="Uohara A."/>
        </authorList>
    </citation>
    <scope>NUCLEOTIDE SEQUENCE [LARGE SCALE GENOMIC DNA]</scope>
    <source>
        <strain evidence="1 2">NBRC 107702</strain>
    </source>
</reference>
<evidence type="ECO:0000313" key="2">
    <source>
        <dbReference type="Proteomes" id="UP000502508"/>
    </source>
</evidence>
<organism evidence="1 2">
    <name type="scientific">Phytohabitans flavus</name>
    <dbReference type="NCBI Taxonomy" id="1076124"/>
    <lineage>
        <taxon>Bacteria</taxon>
        <taxon>Bacillati</taxon>
        <taxon>Actinomycetota</taxon>
        <taxon>Actinomycetes</taxon>
        <taxon>Micromonosporales</taxon>
        <taxon>Micromonosporaceae</taxon>
    </lineage>
</organism>
<reference evidence="1 2" key="1">
    <citation type="submission" date="2020-03" db="EMBL/GenBank/DDBJ databases">
        <title>Whole genome shotgun sequence of Phytohabitans flavus NBRC 107702.</title>
        <authorList>
            <person name="Komaki H."/>
            <person name="Tamura T."/>
        </authorList>
    </citation>
    <scope>NUCLEOTIDE SEQUENCE [LARGE SCALE GENOMIC DNA]</scope>
    <source>
        <strain evidence="1 2">NBRC 107702</strain>
    </source>
</reference>
<name>A0A6F8XLV8_9ACTN</name>
<accession>A0A6F8XLV8</accession>
<dbReference type="KEGG" id="pfla:Pflav_012120"/>
<dbReference type="Proteomes" id="UP000502508">
    <property type="component" value="Chromosome"/>
</dbReference>
<dbReference type="EMBL" id="AP022870">
    <property type="protein sequence ID" value="BCB74802.1"/>
    <property type="molecule type" value="Genomic_DNA"/>
</dbReference>
<evidence type="ECO:0000313" key="1">
    <source>
        <dbReference type="EMBL" id="BCB74802.1"/>
    </source>
</evidence>
<keyword evidence="2" id="KW-1185">Reference proteome</keyword>
<proteinExistence type="predicted"/>
<dbReference type="AlphaFoldDB" id="A0A6F8XLV8"/>
<protein>
    <submittedName>
        <fullName evidence="1">Uncharacterized protein</fullName>
    </submittedName>
</protein>
<gene>
    <name evidence="1" type="ORF">Pflav_012120</name>
</gene>
<sequence length="130" mass="14372">MDIDEARAEVSRIFDAPLEALTEGRRLSVVPGVPEGEWDLPAPDREALWSHGLPPARDDSLYGLVADYQSAREPELVTDGSRLYGIGGSARPGWPRARVRARCWPCRRSHTTKSTRSSSTCFRTACARSC</sequence>